<feature type="transmembrane region" description="Helical" evidence="8">
    <location>
        <begin position="37"/>
        <end position="54"/>
    </location>
</feature>
<organism evidence="9 10">
    <name type="scientific">Bremerella alba</name>
    <dbReference type="NCBI Taxonomy" id="980252"/>
    <lineage>
        <taxon>Bacteria</taxon>
        <taxon>Pseudomonadati</taxon>
        <taxon>Planctomycetota</taxon>
        <taxon>Planctomycetia</taxon>
        <taxon>Pirellulales</taxon>
        <taxon>Pirellulaceae</taxon>
        <taxon>Bremerella</taxon>
    </lineage>
</organism>
<evidence type="ECO:0000313" key="10">
    <source>
        <dbReference type="Proteomes" id="UP000551616"/>
    </source>
</evidence>
<keyword evidence="7 8" id="KW-0472">Membrane</keyword>
<dbReference type="EMBL" id="JABRWO010000007">
    <property type="protein sequence ID" value="MBA2115712.1"/>
    <property type="molecule type" value="Genomic_DNA"/>
</dbReference>
<evidence type="ECO:0000256" key="1">
    <source>
        <dbReference type="ARBA" id="ARBA00004651"/>
    </source>
</evidence>
<proteinExistence type="inferred from homology"/>
<dbReference type="Proteomes" id="UP000551616">
    <property type="component" value="Unassembled WGS sequence"/>
</dbReference>
<feature type="transmembrane region" description="Helical" evidence="8">
    <location>
        <begin position="296"/>
        <end position="318"/>
    </location>
</feature>
<reference evidence="9 10" key="1">
    <citation type="submission" date="2020-05" db="EMBL/GenBank/DDBJ databases">
        <title>Bremerella alba sp. nov., a novel planctomycete isolated from the surface of the macroalga Fucus spiralis.</title>
        <authorList>
            <person name="Godinho O."/>
            <person name="Botelho R."/>
            <person name="Albuquerque L."/>
            <person name="Wiegand S."/>
            <person name="Da Costa M.S."/>
            <person name="Lobo-Da-Cunha A."/>
            <person name="Jogler C."/>
            <person name="Lage O.M."/>
        </authorList>
    </citation>
    <scope>NUCLEOTIDE SEQUENCE [LARGE SCALE GENOMIC DNA]</scope>
    <source>
        <strain evidence="9 10">FF15</strain>
    </source>
</reference>
<feature type="transmembrane region" description="Helical" evidence="8">
    <location>
        <begin position="261"/>
        <end position="284"/>
    </location>
</feature>
<keyword evidence="10" id="KW-1185">Reference proteome</keyword>
<evidence type="ECO:0000256" key="8">
    <source>
        <dbReference type="SAM" id="Phobius"/>
    </source>
</evidence>
<keyword evidence="4" id="KW-1003">Cell membrane</keyword>
<sequence>MSRFASIETEMRRQTICLAIAVGVLALWSLYWLQAVLIPFVLAIFIVSGLTPVLSNIQNRLSTTRLVAVLIASLIGFALVFVLWSIIWLSVAQLRQDGGKYVQGAKAWVDLVPEWVRTPELAFQGLLSGSSHASDVAEAVNTSSINDAAVPMAGTLQQQNSASQQDGPSHDLLSQFLNDTVKHSLNKLTDSMWYMLQTSTMVVIFLFFLLLGSSQATLPENTWQEIDAKIREYILTKSLISFFTGLAFGFTLWLFGIPLAAVFALLAFLFNFIPNIGPILACLLPLPLIVFDPEMAWWEMTIVITLSSAVQIISGNVIEPRMMGDSFDVHPIAILLALMFWSLIWGMIGMFLAVPMTAIMKILFAKFEMTRPLADLLAGRIDSLSFKNFNFGNTSSENGPDAKSAQA</sequence>
<comment type="subcellular location">
    <subcellularLocation>
        <location evidence="1">Cell membrane</location>
        <topology evidence="1">Multi-pass membrane protein</topology>
    </subcellularLocation>
</comment>
<evidence type="ECO:0008006" key="11">
    <source>
        <dbReference type="Google" id="ProtNLM"/>
    </source>
</evidence>
<dbReference type="PANTHER" id="PTHR21716:SF53">
    <property type="entry name" value="PERMEASE PERM-RELATED"/>
    <property type="match status" value="1"/>
</dbReference>
<gene>
    <name evidence="9" type="ORF">HOV93_28960</name>
</gene>
<evidence type="ECO:0000256" key="3">
    <source>
        <dbReference type="ARBA" id="ARBA00022448"/>
    </source>
</evidence>
<evidence type="ECO:0000256" key="4">
    <source>
        <dbReference type="ARBA" id="ARBA00022475"/>
    </source>
</evidence>
<dbReference type="PANTHER" id="PTHR21716">
    <property type="entry name" value="TRANSMEMBRANE PROTEIN"/>
    <property type="match status" value="1"/>
</dbReference>
<feature type="transmembrane region" description="Helical" evidence="8">
    <location>
        <begin position="233"/>
        <end position="255"/>
    </location>
</feature>
<feature type="transmembrane region" description="Helical" evidence="8">
    <location>
        <begin position="330"/>
        <end position="354"/>
    </location>
</feature>
<dbReference type="GO" id="GO:0055085">
    <property type="term" value="P:transmembrane transport"/>
    <property type="evidence" value="ECO:0007669"/>
    <property type="project" value="TreeGrafter"/>
</dbReference>
<feature type="transmembrane region" description="Helical" evidence="8">
    <location>
        <begin position="192"/>
        <end position="212"/>
    </location>
</feature>
<evidence type="ECO:0000256" key="7">
    <source>
        <dbReference type="ARBA" id="ARBA00023136"/>
    </source>
</evidence>
<keyword evidence="3" id="KW-0813">Transport</keyword>
<dbReference type="Pfam" id="PF01594">
    <property type="entry name" value="AI-2E_transport"/>
    <property type="match status" value="1"/>
</dbReference>
<feature type="transmembrane region" description="Helical" evidence="8">
    <location>
        <begin position="66"/>
        <end position="91"/>
    </location>
</feature>
<dbReference type="InterPro" id="IPR002549">
    <property type="entry name" value="AI-2E-like"/>
</dbReference>
<dbReference type="GO" id="GO:0005886">
    <property type="term" value="C:plasma membrane"/>
    <property type="evidence" value="ECO:0007669"/>
    <property type="project" value="UniProtKB-SubCell"/>
</dbReference>
<evidence type="ECO:0000313" key="9">
    <source>
        <dbReference type="EMBL" id="MBA2115712.1"/>
    </source>
</evidence>
<evidence type="ECO:0000256" key="2">
    <source>
        <dbReference type="ARBA" id="ARBA00009773"/>
    </source>
</evidence>
<comment type="similarity">
    <text evidence="2">Belongs to the autoinducer-2 exporter (AI-2E) (TC 2.A.86) family.</text>
</comment>
<protein>
    <recommendedName>
        <fullName evidence="11">AI-2E family transporter</fullName>
    </recommendedName>
</protein>
<evidence type="ECO:0000256" key="5">
    <source>
        <dbReference type="ARBA" id="ARBA00022692"/>
    </source>
</evidence>
<accession>A0A7V9A7T7</accession>
<dbReference type="RefSeq" id="WP_207397134.1">
    <property type="nucleotide sequence ID" value="NZ_JABRWO010000007.1"/>
</dbReference>
<evidence type="ECO:0000256" key="6">
    <source>
        <dbReference type="ARBA" id="ARBA00022989"/>
    </source>
</evidence>
<comment type="caution">
    <text evidence="9">The sequence shown here is derived from an EMBL/GenBank/DDBJ whole genome shotgun (WGS) entry which is preliminary data.</text>
</comment>
<keyword evidence="6 8" id="KW-1133">Transmembrane helix</keyword>
<feature type="transmembrane region" description="Helical" evidence="8">
    <location>
        <begin position="12"/>
        <end position="31"/>
    </location>
</feature>
<name>A0A7V9A7T7_9BACT</name>
<keyword evidence="5 8" id="KW-0812">Transmembrane</keyword>
<dbReference type="AlphaFoldDB" id="A0A7V9A7T7"/>